<feature type="transmembrane region" description="Helical" evidence="1">
    <location>
        <begin position="261"/>
        <end position="281"/>
    </location>
</feature>
<accession>A0ABY3YUW7</accession>
<dbReference type="Proteomes" id="UP000829494">
    <property type="component" value="Chromosome"/>
</dbReference>
<feature type="transmembrane region" description="Helical" evidence="1">
    <location>
        <begin position="228"/>
        <end position="249"/>
    </location>
</feature>
<name>A0ABY3YUW7_STRRM</name>
<feature type="transmembrane region" description="Helical" evidence="1">
    <location>
        <begin position="134"/>
        <end position="156"/>
    </location>
</feature>
<sequence length="333" mass="34547">MAVGRQGALSTLPSPPLLNAFNPSRTVLRAGLNAFKNPVRAAHRNASGGIVTALVDLIVMLGMFVVVPTGLALLREPGTRWLRRRWPLAAAAGAASLWLPRGAAATVLAGAYALATLTLALYAPRRLARTRSLAPGEIAVLTALVTPAVAGTALVAERSGHQLLGFDLEILSLTVPHFHFAGFAAALVAGLVCRAARPGRAGPFAALSVPVGTLLVLAGYFIDDWAELAGAVVLTAGMWLVALVTWRDVRTTAPDRTTRALLGGSAAVLVATMLLALSWALGEATGLPHPTLAWMAATHGLGNALGFALCALLAWHRLRNEPATSHRTAPAPV</sequence>
<feature type="transmembrane region" description="Helical" evidence="1">
    <location>
        <begin position="293"/>
        <end position="315"/>
    </location>
</feature>
<feature type="transmembrane region" description="Helical" evidence="1">
    <location>
        <begin position="50"/>
        <end position="74"/>
    </location>
</feature>
<organism evidence="2 3">
    <name type="scientific">Streptomyces rimosus subsp. rimosus</name>
    <dbReference type="NCBI Taxonomy" id="132474"/>
    <lineage>
        <taxon>Bacteria</taxon>
        <taxon>Bacillati</taxon>
        <taxon>Actinomycetota</taxon>
        <taxon>Actinomycetes</taxon>
        <taxon>Kitasatosporales</taxon>
        <taxon>Streptomycetaceae</taxon>
        <taxon>Streptomyces</taxon>
    </lineage>
</organism>
<gene>
    <name evidence="2" type="ORF">SRIMR7_05425</name>
</gene>
<feature type="transmembrane region" description="Helical" evidence="1">
    <location>
        <begin position="103"/>
        <end position="122"/>
    </location>
</feature>
<feature type="transmembrane region" description="Helical" evidence="1">
    <location>
        <begin position="176"/>
        <end position="196"/>
    </location>
</feature>
<evidence type="ECO:0000313" key="3">
    <source>
        <dbReference type="Proteomes" id="UP000829494"/>
    </source>
</evidence>
<proteinExistence type="predicted"/>
<feature type="transmembrane region" description="Helical" evidence="1">
    <location>
        <begin position="203"/>
        <end position="222"/>
    </location>
</feature>
<keyword evidence="1" id="KW-0472">Membrane</keyword>
<reference evidence="2 3" key="1">
    <citation type="submission" date="2022-03" db="EMBL/GenBank/DDBJ databases">
        <title>Complete genome of Streptomyces rimosus ssp. rimosus R7 (=ATCC 10970).</title>
        <authorList>
            <person name="Beganovic S."/>
            <person name="Ruckert C."/>
            <person name="Busche T."/>
            <person name="Kalinowski J."/>
            <person name="Wittmann C."/>
        </authorList>
    </citation>
    <scope>NUCLEOTIDE SEQUENCE [LARGE SCALE GENOMIC DNA]</scope>
    <source>
        <strain evidence="2 3">R7</strain>
    </source>
</reference>
<keyword evidence="1" id="KW-0812">Transmembrane</keyword>
<protein>
    <recommendedName>
        <fullName evidence="4">YndJ-like protein</fullName>
    </recommendedName>
</protein>
<dbReference type="InterPro" id="IPR025450">
    <property type="entry name" value="YndJ-like"/>
</dbReference>
<dbReference type="EMBL" id="CP094298">
    <property type="protein sequence ID" value="UNZ01577.1"/>
    <property type="molecule type" value="Genomic_DNA"/>
</dbReference>
<keyword evidence="1" id="KW-1133">Transmembrane helix</keyword>
<dbReference type="Pfam" id="PF14158">
    <property type="entry name" value="YndJ"/>
    <property type="match status" value="1"/>
</dbReference>
<keyword evidence="3" id="KW-1185">Reference proteome</keyword>
<evidence type="ECO:0008006" key="4">
    <source>
        <dbReference type="Google" id="ProtNLM"/>
    </source>
</evidence>
<evidence type="ECO:0000256" key="1">
    <source>
        <dbReference type="SAM" id="Phobius"/>
    </source>
</evidence>
<evidence type="ECO:0000313" key="2">
    <source>
        <dbReference type="EMBL" id="UNZ01577.1"/>
    </source>
</evidence>